<feature type="transmembrane region" description="Helical" evidence="5">
    <location>
        <begin position="308"/>
        <end position="330"/>
    </location>
</feature>
<dbReference type="InterPro" id="IPR020846">
    <property type="entry name" value="MFS_dom"/>
</dbReference>
<name>A0AAP2DKJ2_9BACT</name>
<dbReference type="PROSITE" id="PS50850">
    <property type="entry name" value="MFS"/>
    <property type="match status" value="1"/>
</dbReference>
<dbReference type="InterPro" id="IPR036259">
    <property type="entry name" value="MFS_trans_sf"/>
</dbReference>
<dbReference type="AlphaFoldDB" id="A0AAP2DKJ2"/>
<organism evidence="7 8">
    <name type="scientific">Chryseosolibacter histidini</name>
    <dbReference type="NCBI Taxonomy" id="2782349"/>
    <lineage>
        <taxon>Bacteria</taxon>
        <taxon>Pseudomonadati</taxon>
        <taxon>Bacteroidota</taxon>
        <taxon>Cytophagia</taxon>
        <taxon>Cytophagales</taxon>
        <taxon>Chryseotaleaceae</taxon>
        <taxon>Chryseosolibacter</taxon>
    </lineage>
</organism>
<evidence type="ECO:0000313" key="7">
    <source>
        <dbReference type="EMBL" id="MBT1698071.1"/>
    </source>
</evidence>
<keyword evidence="2 5" id="KW-0812">Transmembrane</keyword>
<proteinExistence type="predicted"/>
<dbReference type="PANTHER" id="PTHR23514">
    <property type="entry name" value="BYPASS OF STOP CODON PROTEIN 6"/>
    <property type="match status" value="1"/>
</dbReference>
<evidence type="ECO:0000313" key="8">
    <source>
        <dbReference type="Proteomes" id="UP001319200"/>
    </source>
</evidence>
<feature type="transmembrane region" description="Helical" evidence="5">
    <location>
        <begin position="251"/>
        <end position="269"/>
    </location>
</feature>
<feature type="transmembrane region" description="Helical" evidence="5">
    <location>
        <begin position="145"/>
        <end position="163"/>
    </location>
</feature>
<feature type="transmembrane region" description="Helical" evidence="5">
    <location>
        <begin position="30"/>
        <end position="49"/>
    </location>
</feature>
<feature type="transmembrane region" description="Helical" evidence="5">
    <location>
        <begin position="81"/>
        <end position="99"/>
    </location>
</feature>
<evidence type="ECO:0000256" key="3">
    <source>
        <dbReference type="ARBA" id="ARBA00022989"/>
    </source>
</evidence>
<evidence type="ECO:0000256" key="1">
    <source>
        <dbReference type="ARBA" id="ARBA00004141"/>
    </source>
</evidence>
<feature type="transmembrane region" description="Helical" evidence="5">
    <location>
        <begin position="120"/>
        <end position="139"/>
    </location>
</feature>
<dbReference type="Gene3D" id="1.20.1250.20">
    <property type="entry name" value="MFS general substrate transporter like domains"/>
    <property type="match status" value="2"/>
</dbReference>
<dbReference type="GO" id="GO:0016020">
    <property type="term" value="C:membrane"/>
    <property type="evidence" value="ECO:0007669"/>
    <property type="project" value="UniProtKB-SubCell"/>
</dbReference>
<reference evidence="7 8" key="1">
    <citation type="submission" date="2021-05" db="EMBL/GenBank/DDBJ databases">
        <title>A Polyphasic approach of four new species of the genus Ohtaekwangia: Ohtaekwangia histidinii sp. nov., Ohtaekwangia cretensis sp. nov., Ohtaekwangia indiensis sp. nov., Ohtaekwangia reichenbachii sp. nov. from diverse environment.</title>
        <authorList>
            <person name="Octaviana S."/>
        </authorList>
    </citation>
    <scope>NUCLEOTIDE SEQUENCE [LARGE SCALE GENOMIC DNA]</scope>
    <source>
        <strain evidence="7 8">PWU4</strain>
    </source>
</reference>
<protein>
    <submittedName>
        <fullName evidence="7">MFS transporter</fullName>
    </submittedName>
</protein>
<keyword evidence="4 5" id="KW-0472">Membrane</keyword>
<feature type="transmembrane region" description="Helical" evidence="5">
    <location>
        <begin position="184"/>
        <end position="203"/>
    </location>
</feature>
<keyword evidence="8" id="KW-1185">Reference proteome</keyword>
<dbReference type="EMBL" id="JAHESF010000013">
    <property type="protein sequence ID" value="MBT1698071.1"/>
    <property type="molecule type" value="Genomic_DNA"/>
</dbReference>
<dbReference type="SUPFAM" id="SSF103473">
    <property type="entry name" value="MFS general substrate transporter"/>
    <property type="match status" value="1"/>
</dbReference>
<dbReference type="InterPro" id="IPR051788">
    <property type="entry name" value="MFS_Transporter"/>
</dbReference>
<comment type="subcellular location">
    <subcellularLocation>
        <location evidence="1">Membrane</location>
        <topology evidence="1">Multi-pass membrane protein</topology>
    </subcellularLocation>
</comment>
<feature type="transmembrane region" description="Helical" evidence="5">
    <location>
        <begin position="218"/>
        <end position="239"/>
    </location>
</feature>
<feature type="transmembrane region" description="Helical" evidence="5">
    <location>
        <begin position="56"/>
        <end position="75"/>
    </location>
</feature>
<feature type="transmembrane region" description="Helical" evidence="5">
    <location>
        <begin position="275"/>
        <end position="296"/>
    </location>
</feature>
<dbReference type="PANTHER" id="PTHR23514:SF13">
    <property type="entry name" value="INNER MEMBRANE PROTEIN YBJJ"/>
    <property type="match status" value="1"/>
</dbReference>
<accession>A0AAP2DKJ2</accession>
<dbReference type="CDD" id="cd17393">
    <property type="entry name" value="MFS_MosC_like"/>
    <property type="match status" value="1"/>
</dbReference>
<dbReference type="Pfam" id="PF07690">
    <property type="entry name" value="MFS_1"/>
    <property type="match status" value="2"/>
</dbReference>
<dbReference type="InterPro" id="IPR011701">
    <property type="entry name" value="MFS"/>
</dbReference>
<evidence type="ECO:0000259" key="6">
    <source>
        <dbReference type="PROSITE" id="PS50850"/>
    </source>
</evidence>
<evidence type="ECO:0000256" key="5">
    <source>
        <dbReference type="SAM" id="Phobius"/>
    </source>
</evidence>
<evidence type="ECO:0000256" key="2">
    <source>
        <dbReference type="ARBA" id="ARBA00022692"/>
    </source>
</evidence>
<gene>
    <name evidence="7" type="ORF">KK083_14355</name>
</gene>
<evidence type="ECO:0000256" key="4">
    <source>
        <dbReference type="ARBA" id="ARBA00023136"/>
    </source>
</evidence>
<sequence>MAGLCFSSWASRIPNIKTLLHLNDAQLGNVLFALPVGLMASLPISGWMVTRFGSKVMVIAGLILYAATLSMLGMVSTVLQLVITLFVFGLAANLVNISVNTQAVLVESSYGRSIMASFHGAWSLAGFTGAAIALGLISIGITLPVHFYIMTLLVFVLIVLFQKNLFAASKAPASQPVFVKPDKLLLQLGLIGFFGMASEGAMFDWSGVYFQKIVQPPAVLVPLGFTAFMSTMAGGRFIGDYVTNRIGRKRTLQISGILIASGLGIAVAFPSLVTATIGFLLVGFGVSSVVPLVYAAAGRSGSMPAGMALAAVSSVSFLGFLLGPPMIGWIAETANLKYSFALIAVLGFCITLLTSKAKLIG</sequence>
<feature type="transmembrane region" description="Helical" evidence="5">
    <location>
        <begin position="336"/>
        <end position="355"/>
    </location>
</feature>
<dbReference type="GO" id="GO:0022857">
    <property type="term" value="F:transmembrane transporter activity"/>
    <property type="evidence" value="ECO:0007669"/>
    <property type="project" value="InterPro"/>
</dbReference>
<keyword evidence="3 5" id="KW-1133">Transmembrane helix</keyword>
<feature type="domain" description="Major facilitator superfamily (MFS) profile" evidence="6">
    <location>
        <begin position="1"/>
        <end position="359"/>
    </location>
</feature>
<comment type="caution">
    <text evidence="7">The sequence shown here is derived from an EMBL/GenBank/DDBJ whole genome shotgun (WGS) entry which is preliminary data.</text>
</comment>
<dbReference type="Proteomes" id="UP001319200">
    <property type="component" value="Unassembled WGS sequence"/>
</dbReference>